<reference evidence="3" key="1">
    <citation type="journal article" date="2019" name="Int. J. Syst. Evol. Microbiol.">
        <title>The Global Catalogue of Microorganisms (GCM) 10K type strain sequencing project: providing services to taxonomists for standard genome sequencing and annotation.</title>
        <authorList>
            <consortium name="The Broad Institute Genomics Platform"/>
            <consortium name="The Broad Institute Genome Sequencing Center for Infectious Disease"/>
            <person name="Wu L."/>
            <person name="Ma J."/>
        </authorList>
    </citation>
    <scope>NUCLEOTIDE SEQUENCE [LARGE SCALE GENOMIC DNA]</scope>
    <source>
        <strain evidence="3">JCM 17459</strain>
    </source>
</reference>
<dbReference type="PANTHER" id="PTHR43317:SF3">
    <property type="entry name" value="BLR2883 PROTEIN"/>
    <property type="match status" value="1"/>
</dbReference>
<dbReference type="RefSeq" id="WP_345043852.1">
    <property type="nucleotide sequence ID" value="NZ_BAABBA010000021.1"/>
</dbReference>
<dbReference type="PANTHER" id="PTHR43317">
    <property type="entry name" value="THERMOSPERMINE SYNTHASE ACAULIS5"/>
    <property type="match status" value="1"/>
</dbReference>
<sequence>MRPRFEELAWRSTPIGELTLRRRVEPTLGVDVYEVKLGEEFLMSSLFTVAEEELARLALAELDEPAIDVVVGGLGLGYTARTVLTDPRVRTVTVVELLEDVIDWQQHGLLPDAALLTGDPRAHLVAGDFFARSASAAGFDVQVPGRRFHAILLDVDHSPRHVLDPAHARFYTEAGLRNLTRHLLPGGVFALWSDDPPDEAFCAVARTVFSRVRSVEVTFPNFYTGSHSANTIYLAH</sequence>
<gene>
    <name evidence="2" type="ORF">GCM10022262_34130</name>
</gene>
<dbReference type="SUPFAM" id="SSF53335">
    <property type="entry name" value="S-adenosyl-L-methionine-dependent methyltransferases"/>
    <property type="match status" value="1"/>
</dbReference>
<dbReference type="EMBL" id="BAABBA010000021">
    <property type="protein sequence ID" value="GAA4289052.1"/>
    <property type="molecule type" value="Genomic_DNA"/>
</dbReference>
<evidence type="ECO:0000313" key="2">
    <source>
        <dbReference type="EMBL" id="GAA4289052.1"/>
    </source>
</evidence>
<dbReference type="Gene3D" id="3.40.50.150">
    <property type="entry name" value="Vaccinia Virus protein VP39"/>
    <property type="match status" value="1"/>
</dbReference>
<accession>A0ABP8EYH0</accession>
<keyword evidence="1" id="KW-0620">Polyamine biosynthesis</keyword>
<comment type="caution">
    <text evidence="2">The sequence shown here is derived from an EMBL/GenBank/DDBJ whole genome shotgun (WGS) entry which is preliminary data.</text>
</comment>
<keyword evidence="3" id="KW-1185">Reference proteome</keyword>
<dbReference type="Proteomes" id="UP001499841">
    <property type="component" value="Unassembled WGS sequence"/>
</dbReference>
<name>A0ABP8EYH0_9MICO</name>
<dbReference type="InterPro" id="IPR029063">
    <property type="entry name" value="SAM-dependent_MTases_sf"/>
</dbReference>
<evidence type="ECO:0000313" key="3">
    <source>
        <dbReference type="Proteomes" id="UP001499841"/>
    </source>
</evidence>
<evidence type="ECO:0000256" key="1">
    <source>
        <dbReference type="ARBA" id="ARBA00023115"/>
    </source>
</evidence>
<proteinExistence type="predicted"/>
<organism evidence="2 3">
    <name type="scientific">Georgenia daeguensis</name>
    <dbReference type="NCBI Taxonomy" id="908355"/>
    <lineage>
        <taxon>Bacteria</taxon>
        <taxon>Bacillati</taxon>
        <taxon>Actinomycetota</taxon>
        <taxon>Actinomycetes</taxon>
        <taxon>Micrococcales</taxon>
        <taxon>Bogoriellaceae</taxon>
        <taxon>Georgenia</taxon>
    </lineage>
</organism>
<protein>
    <submittedName>
        <fullName evidence="2">Spermidine synthase</fullName>
    </submittedName>
</protein>